<keyword evidence="3" id="KW-1185">Reference proteome</keyword>
<evidence type="ECO:0000313" key="2">
    <source>
        <dbReference type="EMBL" id="MDQ0368518.1"/>
    </source>
</evidence>
<evidence type="ECO:0000256" key="1">
    <source>
        <dbReference type="SAM" id="MobiDB-lite"/>
    </source>
</evidence>
<gene>
    <name evidence="2" type="ORF">J2S42_005187</name>
</gene>
<feature type="compositionally biased region" description="Basic and acidic residues" evidence="1">
    <location>
        <begin position="63"/>
        <end position="78"/>
    </location>
</feature>
<dbReference type="AlphaFoldDB" id="A0AAE3W256"/>
<dbReference type="Proteomes" id="UP001240236">
    <property type="component" value="Unassembled WGS sequence"/>
</dbReference>
<organism evidence="2 3">
    <name type="scientific">Catenuloplanes indicus</name>
    <dbReference type="NCBI Taxonomy" id="137267"/>
    <lineage>
        <taxon>Bacteria</taxon>
        <taxon>Bacillati</taxon>
        <taxon>Actinomycetota</taxon>
        <taxon>Actinomycetes</taxon>
        <taxon>Micromonosporales</taxon>
        <taxon>Micromonosporaceae</taxon>
        <taxon>Catenuloplanes</taxon>
    </lineage>
</organism>
<reference evidence="2 3" key="1">
    <citation type="submission" date="2023-07" db="EMBL/GenBank/DDBJ databases">
        <title>Sequencing the genomes of 1000 actinobacteria strains.</title>
        <authorList>
            <person name="Klenk H.-P."/>
        </authorList>
    </citation>
    <scope>NUCLEOTIDE SEQUENCE [LARGE SCALE GENOMIC DNA]</scope>
    <source>
        <strain evidence="2 3">DSM 44709</strain>
    </source>
</reference>
<accession>A0AAE3W256</accession>
<name>A0AAE3W256_9ACTN</name>
<evidence type="ECO:0000313" key="3">
    <source>
        <dbReference type="Proteomes" id="UP001240236"/>
    </source>
</evidence>
<proteinExistence type="predicted"/>
<dbReference type="RefSeq" id="WP_307243121.1">
    <property type="nucleotide sequence ID" value="NZ_JAUSUZ010000001.1"/>
</dbReference>
<dbReference type="EMBL" id="JAUSUZ010000001">
    <property type="protein sequence ID" value="MDQ0368518.1"/>
    <property type="molecule type" value="Genomic_DNA"/>
</dbReference>
<comment type="caution">
    <text evidence="2">The sequence shown here is derived from an EMBL/GenBank/DDBJ whole genome shotgun (WGS) entry which is preliminary data.</text>
</comment>
<feature type="region of interest" description="Disordered" evidence="1">
    <location>
        <begin position="58"/>
        <end position="78"/>
    </location>
</feature>
<sequence>MYQIIAFEHRMTAIRDTRSTIKLGDTSRGLKLGRSTPEISSYFSWNLLAPHNATALPAAMPDTKAEARGERTDDAAEW</sequence>
<protein>
    <submittedName>
        <fullName evidence="2">Uncharacterized protein</fullName>
    </submittedName>
</protein>